<dbReference type="OrthoDB" id="9765462at2"/>
<dbReference type="GO" id="GO:0004038">
    <property type="term" value="F:allantoinase activity"/>
    <property type="evidence" value="ECO:0007669"/>
    <property type="project" value="InterPro"/>
</dbReference>
<reference evidence="9 10" key="1">
    <citation type="submission" date="2017-08" db="EMBL/GenBank/DDBJ databases">
        <title>Complete Genome Sequence of Bacillus kochii Oregon-R-modENCODE STRAIN BDGP4, isolated from Drosophila melanogaster gut.</title>
        <authorList>
            <person name="Wan K.H."/>
            <person name="Yu C."/>
            <person name="Park S."/>
            <person name="Hammonds A.S."/>
            <person name="Booth B.W."/>
            <person name="Celniker S.E."/>
        </authorList>
    </citation>
    <scope>NUCLEOTIDE SEQUENCE [LARGE SCALE GENOMIC DNA]</scope>
    <source>
        <strain evidence="9 10">BDGP4</strain>
    </source>
</reference>
<keyword evidence="7" id="KW-0862">Zinc</keyword>
<dbReference type="SUPFAM" id="SSF51556">
    <property type="entry name" value="Metallo-dependent hydrolases"/>
    <property type="match status" value="1"/>
</dbReference>
<evidence type="ECO:0000256" key="3">
    <source>
        <dbReference type="ARBA" id="ARBA00010286"/>
    </source>
</evidence>
<dbReference type="PROSITE" id="PS00482">
    <property type="entry name" value="DIHYDROOROTASE_1"/>
    <property type="match status" value="1"/>
</dbReference>
<evidence type="ECO:0000256" key="1">
    <source>
        <dbReference type="ARBA" id="ARBA00001947"/>
    </source>
</evidence>
<dbReference type="PANTHER" id="PTHR43668:SF4">
    <property type="entry name" value="ALLANTOINASE"/>
    <property type="match status" value="1"/>
</dbReference>
<dbReference type="InterPro" id="IPR017593">
    <property type="entry name" value="Allantoinase"/>
</dbReference>
<dbReference type="Gene3D" id="3.20.20.140">
    <property type="entry name" value="Metal-dependent hydrolases"/>
    <property type="match status" value="1"/>
</dbReference>
<protein>
    <submittedName>
        <fullName evidence="9">Allantoinase AllB</fullName>
    </submittedName>
</protein>
<dbReference type="NCBIfam" id="TIGR03178">
    <property type="entry name" value="allantoinase"/>
    <property type="match status" value="1"/>
</dbReference>
<dbReference type="KEGG" id="bko:CKF48_06225"/>
<evidence type="ECO:0000256" key="7">
    <source>
        <dbReference type="ARBA" id="ARBA00022833"/>
    </source>
</evidence>
<dbReference type="InterPro" id="IPR050138">
    <property type="entry name" value="DHOase/Allantoinase_Hydrolase"/>
</dbReference>
<accession>A0A248TFH4</accession>
<dbReference type="GO" id="GO:0006145">
    <property type="term" value="P:purine nucleobase catabolic process"/>
    <property type="evidence" value="ECO:0007669"/>
    <property type="project" value="TreeGrafter"/>
</dbReference>
<dbReference type="Pfam" id="PF01979">
    <property type="entry name" value="Amidohydro_1"/>
    <property type="match status" value="1"/>
</dbReference>
<organism evidence="9 10">
    <name type="scientific">Cytobacillus kochii</name>
    <dbReference type="NCBI Taxonomy" id="859143"/>
    <lineage>
        <taxon>Bacteria</taxon>
        <taxon>Bacillati</taxon>
        <taxon>Bacillota</taxon>
        <taxon>Bacilli</taxon>
        <taxon>Bacillales</taxon>
        <taxon>Bacillaceae</taxon>
        <taxon>Cytobacillus</taxon>
    </lineage>
</organism>
<evidence type="ECO:0000259" key="8">
    <source>
        <dbReference type="Pfam" id="PF01979"/>
    </source>
</evidence>
<keyword evidence="6" id="KW-0378">Hydrolase</keyword>
<feature type="domain" description="Amidohydrolase-related" evidence="8">
    <location>
        <begin position="52"/>
        <end position="431"/>
    </location>
</feature>
<dbReference type="InterPro" id="IPR032466">
    <property type="entry name" value="Metal_Hydrolase"/>
</dbReference>
<dbReference type="AlphaFoldDB" id="A0A248TFH4"/>
<dbReference type="InterPro" id="IPR006680">
    <property type="entry name" value="Amidohydro-rel"/>
</dbReference>
<comment type="function">
    <text evidence="2">Catalyzes the reversible cyclization of carbamoyl aspartate to dihydroorotate.</text>
</comment>
<comment type="similarity">
    <text evidence="3">Belongs to the metallo-dependent hydrolases superfamily. DHOase family. Class I DHOase subfamily.</text>
</comment>
<evidence type="ECO:0000313" key="9">
    <source>
        <dbReference type="EMBL" id="ASV66958.1"/>
    </source>
</evidence>
<dbReference type="PANTHER" id="PTHR43668">
    <property type="entry name" value="ALLANTOINASE"/>
    <property type="match status" value="1"/>
</dbReference>
<evidence type="ECO:0000256" key="2">
    <source>
        <dbReference type="ARBA" id="ARBA00002368"/>
    </source>
</evidence>
<dbReference type="RefSeq" id="WP_095370533.1">
    <property type="nucleotide sequence ID" value="NZ_CP022983.1"/>
</dbReference>
<evidence type="ECO:0000313" key="10">
    <source>
        <dbReference type="Proteomes" id="UP000215137"/>
    </source>
</evidence>
<name>A0A248TFH4_9BACI</name>
<dbReference type="GO" id="GO:0000256">
    <property type="term" value="P:allantoin catabolic process"/>
    <property type="evidence" value="ECO:0007669"/>
    <property type="project" value="InterPro"/>
</dbReference>
<dbReference type="InterPro" id="IPR002195">
    <property type="entry name" value="Dihydroorotase_CS"/>
</dbReference>
<dbReference type="GO" id="GO:0008270">
    <property type="term" value="F:zinc ion binding"/>
    <property type="evidence" value="ECO:0007669"/>
    <property type="project" value="InterPro"/>
</dbReference>
<keyword evidence="10" id="KW-1185">Reference proteome</keyword>
<evidence type="ECO:0000256" key="6">
    <source>
        <dbReference type="ARBA" id="ARBA00022801"/>
    </source>
</evidence>
<comment type="subunit">
    <text evidence="4">Homotetramer.</text>
</comment>
<dbReference type="GO" id="GO:0005737">
    <property type="term" value="C:cytoplasm"/>
    <property type="evidence" value="ECO:0007669"/>
    <property type="project" value="TreeGrafter"/>
</dbReference>
<evidence type="ECO:0000256" key="4">
    <source>
        <dbReference type="ARBA" id="ARBA00011881"/>
    </source>
</evidence>
<comment type="cofactor">
    <cofactor evidence="1">
        <name>Zn(2+)</name>
        <dbReference type="ChEBI" id="CHEBI:29105"/>
    </cofactor>
</comment>
<dbReference type="SUPFAM" id="SSF51338">
    <property type="entry name" value="Composite domain of metallo-dependent hydrolases"/>
    <property type="match status" value="1"/>
</dbReference>
<keyword evidence="5" id="KW-0479">Metal-binding</keyword>
<gene>
    <name evidence="9" type="primary">allB</name>
    <name evidence="9" type="ORF">CKF48_06225</name>
</gene>
<dbReference type="EMBL" id="CP022983">
    <property type="protein sequence ID" value="ASV66958.1"/>
    <property type="molecule type" value="Genomic_DNA"/>
</dbReference>
<proteinExistence type="inferred from homology"/>
<evidence type="ECO:0000256" key="5">
    <source>
        <dbReference type="ARBA" id="ARBA00022723"/>
    </source>
</evidence>
<dbReference type="Gene3D" id="2.30.40.10">
    <property type="entry name" value="Urease, subunit C, domain 1"/>
    <property type="match status" value="1"/>
</dbReference>
<dbReference type="GO" id="GO:0050897">
    <property type="term" value="F:cobalt ion binding"/>
    <property type="evidence" value="ECO:0007669"/>
    <property type="project" value="InterPro"/>
</dbReference>
<dbReference type="Proteomes" id="UP000215137">
    <property type="component" value="Chromosome"/>
</dbReference>
<dbReference type="InterPro" id="IPR011059">
    <property type="entry name" value="Metal-dep_hydrolase_composite"/>
</dbReference>
<sequence length="459" mass="50149">MATYDLIIRNGNVVLPHKVKKTDIAIKNGIIVAIEEGITATSKDEKNAAGYYIFPGMIDIHVHFNDPGRDKWEGFESGSQMIAAGGGTTFFDMPLNGIPSTTDSQALLNKAEMGESKSVVDFALWGGLVPGNILELKGLADNGAIGFKAFLSESGNEEFERVDDLTLIAGMKEIASLKKILALHAESAAMTDFLTKEKVTNGQLTADDYLASRPIAAEVEAVERAIAYARITGCPLHFVHISSEEAILKITDAKAMGLDITVETCAHYLLFNHNDLQDKGAVAKCAPPLRKVEEQEKLIRLLIEGAIDMVSSDHSPSPYLLKDPTVHHLFSAWGGISGGQFTLLALIELAITYDIPFYKVAALIAGNPADRFNLNTKGHIEVGKDADLTWISLEASFTVAEKNFFAKHKHSLYMERTFPCAVKLTMNNGVVVFEDGQLVNMRNRGHWLKPEQTKMGTRS</sequence>